<dbReference type="EnsemblMetazoa" id="PHUM590770-RA">
    <property type="protein sequence ID" value="PHUM590770-PA"/>
    <property type="gene ID" value="PHUM590770"/>
</dbReference>
<proteinExistence type="predicted"/>
<keyword evidence="1" id="KW-0732">Signal</keyword>
<evidence type="ECO:0000313" key="3">
    <source>
        <dbReference type="EnsemblMetazoa" id="PHUM590770-PA"/>
    </source>
</evidence>
<dbReference type="VEuPathDB" id="VectorBase:PHUM590770"/>
<dbReference type="RefSeq" id="XP_002432538.1">
    <property type="nucleotide sequence ID" value="XM_002432493.1"/>
</dbReference>
<dbReference type="OrthoDB" id="8181631at2759"/>
<dbReference type="EMBL" id="AAZO01007199">
    <property type="status" value="NOT_ANNOTATED_CDS"/>
    <property type="molecule type" value="Genomic_DNA"/>
</dbReference>
<dbReference type="KEGG" id="phu:Phum_PHUM590770"/>
<dbReference type="CTD" id="8232772"/>
<keyword evidence="4" id="KW-1185">Reference proteome</keyword>
<sequence>MQIQSVVCIAASLLVLSCTLQTSTAETDQRKMKSMAEVLQILQNLDKYYTQAARPRL</sequence>
<reference evidence="2" key="2">
    <citation type="submission" date="2007-04" db="EMBL/GenBank/DDBJ databases">
        <title>The genome of the human body louse.</title>
        <authorList>
            <consortium name="The Human Body Louse Genome Consortium"/>
            <person name="Kirkness E."/>
            <person name="Walenz B."/>
            <person name="Hass B."/>
            <person name="Bruggner R."/>
            <person name="Strausberg R."/>
        </authorList>
    </citation>
    <scope>NUCLEOTIDE SEQUENCE</scope>
    <source>
        <strain evidence="2">USDA</strain>
    </source>
</reference>
<evidence type="ECO:0008006" key="5">
    <source>
        <dbReference type="Google" id="ProtNLM"/>
    </source>
</evidence>
<reference evidence="2" key="1">
    <citation type="submission" date="2007-04" db="EMBL/GenBank/DDBJ databases">
        <title>Annotation of Pediculus humanus corporis strain USDA.</title>
        <authorList>
            <person name="Kirkness E."/>
            <person name="Hannick L."/>
            <person name="Hass B."/>
            <person name="Bruggner R."/>
            <person name="Lawson D."/>
            <person name="Bidwell S."/>
            <person name="Joardar V."/>
            <person name="Caler E."/>
            <person name="Walenz B."/>
            <person name="Inman J."/>
            <person name="Schobel S."/>
            <person name="Galinsky K."/>
            <person name="Amedeo P."/>
            <person name="Strausberg R."/>
        </authorList>
    </citation>
    <scope>NUCLEOTIDE SEQUENCE</scope>
    <source>
        <strain evidence="2">USDA</strain>
    </source>
</reference>
<accession>E0W2E4</accession>
<gene>
    <name evidence="3" type="primary">8232772</name>
    <name evidence="2" type="ORF">Phum_PHUM590770</name>
</gene>
<reference evidence="3" key="3">
    <citation type="submission" date="2021-02" db="UniProtKB">
        <authorList>
            <consortium name="EnsemblMetazoa"/>
        </authorList>
    </citation>
    <scope>IDENTIFICATION</scope>
    <source>
        <strain evidence="3">USDA</strain>
    </source>
</reference>
<dbReference type="Proteomes" id="UP000009046">
    <property type="component" value="Unassembled WGS sequence"/>
</dbReference>
<evidence type="ECO:0000313" key="2">
    <source>
        <dbReference type="EMBL" id="EEB19800.1"/>
    </source>
</evidence>
<feature type="signal peptide" evidence="1">
    <location>
        <begin position="1"/>
        <end position="25"/>
    </location>
</feature>
<protein>
    <recommendedName>
        <fullName evidence="5">Neuropeptide F</fullName>
    </recommendedName>
</protein>
<name>E0W2E4_PEDHC</name>
<organism>
    <name type="scientific">Pediculus humanus subsp. corporis</name>
    <name type="common">Body louse</name>
    <dbReference type="NCBI Taxonomy" id="121224"/>
    <lineage>
        <taxon>Eukaryota</taxon>
        <taxon>Metazoa</taxon>
        <taxon>Ecdysozoa</taxon>
        <taxon>Arthropoda</taxon>
        <taxon>Hexapoda</taxon>
        <taxon>Insecta</taxon>
        <taxon>Pterygota</taxon>
        <taxon>Neoptera</taxon>
        <taxon>Paraneoptera</taxon>
        <taxon>Psocodea</taxon>
        <taxon>Troctomorpha</taxon>
        <taxon>Phthiraptera</taxon>
        <taxon>Anoplura</taxon>
        <taxon>Pediculidae</taxon>
        <taxon>Pediculus</taxon>
    </lineage>
</organism>
<dbReference type="GeneID" id="8232772"/>
<dbReference type="InParanoid" id="E0W2E4"/>
<dbReference type="HOGENOM" id="CLU_2998871_0_0_1"/>
<feature type="chain" id="PRO_5014570288" description="Neuropeptide F" evidence="1">
    <location>
        <begin position="26"/>
        <end position="57"/>
    </location>
</feature>
<evidence type="ECO:0000256" key="1">
    <source>
        <dbReference type="SAM" id="SignalP"/>
    </source>
</evidence>
<dbReference type="AlphaFoldDB" id="E0W2E4"/>
<evidence type="ECO:0000313" key="4">
    <source>
        <dbReference type="Proteomes" id="UP000009046"/>
    </source>
</evidence>
<dbReference type="EMBL" id="DS235877">
    <property type="protein sequence ID" value="EEB19800.1"/>
    <property type="molecule type" value="Genomic_DNA"/>
</dbReference>